<sequence length="49" mass="6035">MFFVPTTQVFLVQVCVFLMSKNFLCFIFLSEDKVLKPHEIRYIFFRRKK</sequence>
<comment type="caution">
    <text evidence="2">The sequence shown here is derived from an EMBL/GenBank/DDBJ whole genome shotgun (WGS) entry which is preliminary data.</text>
</comment>
<dbReference type="EMBL" id="CYRY02000448">
    <property type="protein sequence ID" value="VCW49964.1"/>
    <property type="molecule type" value="Genomic_DNA"/>
</dbReference>
<dbReference type="AlphaFoldDB" id="A0A9X9PT18"/>
<proteinExistence type="predicted"/>
<evidence type="ECO:0000313" key="3">
    <source>
        <dbReference type="Proteomes" id="UP000269945"/>
    </source>
</evidence>
<name>A0A9X9PT18_GULGU</name>
<keyword evidence="1" id="KW-1133">Transmembrane helix</keyword>
<reference evidence="2 3" key="1">
    <citation type="submission" date="2018-10" db="EMBL/GenBank/DDBJ databases">
        <authorList>
            <person name="Ekblom R."/>
            <person name="Jareborg N."/>
        </authorList>
    </citation>
    <scope>NUCLEOTIDE SEQUENCE [LARGE SCALE GENOMIC DNA]</scope>
    <source>
        <tissue evidence="2">Muscle</tissue>
    </source>
</reference>
<evidence type="ECO:0000313" key="2">
    <source>
        <dbReference type="EMBL" id="VCW49964.1"/>
    </source>
</evidence>
<keyword evidence="1" id="KW-0472">Membrane</keyword>
<evidence type="ECO:0000256" key="1">
    <source>
        <dbReference type="SAM" id="Phobius"/>
    </source>
</evidence>
<feature type="transmembrane region" description="Helical" evidence="1">
    <location>
        <begin position="6"/>
        <end position="29"/>
    </location>
</feature>
<dbReference type="Proteomes" id="UP000269945">
    <property type="component" value="Unassembled WGS sequence"/>
</dbReference>
<keyword evidence="3" id="KW-1185">Reference proteome</keyword>
<protein>
    <submittedName>
        <fullName evidence="2">Uncharacterized protein</fullName>
    </submittedName>
</protein>
<gene>
    <name evidence="2" type="ORF">BN2614_LOCUS1</name>
</gene>
<keyword evidence="1" id="KW-0812">Transmembrane</keyword>
<organism evidence="2 3">
    <name type="scientific">Gulo gulo</name>
    <name type="common">Wolverine</name>
    <name type="synonym">Gluton</name>
    <dbReference type="NCBI Taxonomy" id="48420"/>
    <lineage>
        <taxon>Eukaryota</taxon>
        <taxon>Metazoa</taxon>
        <taxon>Chordata</taxon>
        <taxon>Craniata</taxon>
        <taxon>Vertebrata</taxon>
        <taxon>Euteleostomi</taxon>
        <taxon>Mammalia</taxon>
        <taxon>Eutheria</taxon>
        <taxon>Laurasiatheria</taxon>
        <taxon>Carnivora</taxon>
        <taxon>Caniformia</taxon>
        <taxon>Musteloidea</taxon>
        <taxon>Mustelidae</taxon>
        <taxon>Guloninae</taxon>
        <taxon>Gulo</taxon>
    </lineage>
</organism>
<accession>A0A9X9PT18</accession>